<feature type="domain" description="Wolframin OB-fold" evidence="1">
    <location>
        <begin position="95"/>
        <end position="213"/>
    </location>
</feature>
<proteinExistence type="predicted"/>
<reference evidence="3 4" key="1">
    <citation type="submission" date="2024-09" db="EMBL/GenBank/DDBJ databases">
        <title>A chromosome-level genome assembly of Gray's grenadier anchovy, Coilia grayii.</title>
        <authorList>
            <person name="Fu Z."/>
        </authorList>
    </citation>
    <scope>NUCLEOTIDE SEQUENCE [LARGE SCALE GENOMIC DNA]</scope>
    <source>
        <strain evidence="3">G4</strain>
        <tissue evidence="3">Muscle</tissue>
    </source>
</reference>
<organism evidence="3 4">
    <name type="scientific">Coilia grayii</name>
    <name type="common">Gray's grenadier anchovy</name>
    <dbReference type="NCBI Taxonomy" id="363190"/>
    <lineage>
        <taxon>Eukaryota</taxon>
        <taxon>Metazoa</taxon>
        <taxon>Chordata</taxon>
        <taxon>Craniata</taxon>
        <taxon>Vertebrata</taxon>
        <taxon>Euteleostomi</taxon>
        <taxon>Actinopterygii</taxon>
        <taxon>Neopterygii</taxon>
        <taxon>Teleostei</taxon>
        <taxon>Clupei</taxon>
        <taxon>Clupeiformes</taxon>
        <taxon>Clupeoidei</taxon>
        <taxon>Engraulidae</taxon>
        <taxon>Coilinae</taxon>
        <taxon>Coilia</taxon>
    </lineage>
</organism>
<protein>
    <submittedName>
        <fullName evidence="3">Uncharacterized protein</fullName>
    </submittedName>
</protein>
<dbReference type="Pfam" id="PF19913">
    <property type="entry name" value="WCOB"/>
    <property type="match status" value="1"/>
</dbReference>
<dbReference type="EMBL" id="JBHFQA010000013">
    <property type="protein sequence ID" value="KAL2089191.1"/>
    <property type="molecule type" value="Genomic_DNA"/>
</dbReference>
<evidence type="ECO:0000259" key="2">
    <source>
        <dbReference type="Pfam" id="PF20053"/>
    </source>
</evidence>
<dbReference type="AlphaFoldDB" id="A0ABD1JQT1"/>
<keyword evidence="4" id="KW-1185">Reference proteome</keyword>
<dbReference type="PANTHER" id="PTHR13098:SF5">
    <property type="entry name" value="WOLFRAM SYNDROME 1B (WOLFRAMIN)"/>
    <property type="match status" value="1"/>
</dbReference>
<evidence type="ECO:0000259" key="1">
    <source>
        <dbReference type="Pfam" id="PF19913"/>
    </source>
</evidence>
<dbReference type="InterPro" id="IPR026209">
    <property type="entry name" value="Wolframin_fam"/>
</dbReference>
<dbReference type="InterPro" id="IPR045461">
    <property type="entry name" value="Wolframin_OB_fold"/>
</dbReference>
<dbReference type="PRINTS" id="PR02060">
    <property type="entry name" value="WOLFFAMILY"/>
</dbReference>
<sequence length="230" mass="25906">MAQTQVLCSHLEGHRVTWTGRFRYVRVTELENGAQALVNMLPGPVADWLRCFYGDEYPPCQEPPPPRPIPADAPPPDPLCRIKPLAKHRCHLKRYDRLKMEVTLGMPRGETNSAANEDDATKDIVLRASDEFRAVLLALRSGSLLEFSTVLEGRLGSKWPVFELKALRCLNCNGTHPAVPVGRQLKLEQDWRSRLRHALAFAFHFLFHPLLSVRTEAEGHTGAVTTELQV</sequence>
<evidence type="ECO:0000313" key="3">
    <source>
        <dbReference type="EMBL" id="KAL2089191.1"/>
    </source>
</evidence>
<evidence type="ECO:0000313" key="4">
    <source>
        <dbReference type="Proteomes" id="UP001591681"/>
    </source>
</evidence>
<feature type="domain" description="Wolframin cysteine-rich" evidence="2">
    <location>
        <begin position="1"/>
        <end position="94"/>
    </location>
</feature>
<dbReference type="InterPro" id="IPR045400">
    <property type="entry name" value="Wolframin_Cys-rich"/>
</dbReference>
<name>A0ABD1JQT1_9TELE</name>
<dbReference type="PANTHER" id="PTHR13098">
    <property type="entry name" value="WOLFRAMIN"/>
    <property type="match status" value="1"/>
</dbReference>
<comment type="caution">
    <text evidence="3">The sequence shown here is derived from an EMBL/GenBank/DDBJ whole genome shotgun (WGS) entry which is preliminary data.</text>
</comment>
<gene>
    <name evidence="3" type="ORF">ACEWY4_016090</name>
</gene>
<dbReference type="Pfam" id="PF20053">
    <property type="entry name" value="WC-rich"/>
    <property type="match status" value="1"/>
</dbReference>
<dbReference type="Proteomes" id="UP001591681">
    <property type="component" value="Unassembled WGS sequence"/>
</dbReference>
<accession>A0ABD1JQT1</accession>